<accession>A0AAD5ATW0</accession>
<feature type="compositionally biased region" description="Low complexity" evidence="1">
    <location>
        <begin position="79"/>
        <end position="99"/>
    </location>
</feature>
<evidence type="ECO:0000256" key="1">
    <source>
        <dbReference type="SAM" id="MobiDB-lite"/>
    </source>
</evidence>
<comment type="caution">
    <text evidence="2">The sequence shown here is derived from an EMBL/GenBank/DDBJ whole genome shotgun (WGS) entry which is preliminary data.</text>
</comment>
<sequence>NIAYGVAFIKFHSPPDDDAPGSTPPKLTKLGQFRVKDESPSSGSNLQPGSLFLKRENKECTGAKVSPKGSTLTYAAAALQSEPSASSSAPNSSPPAAVSVKRKFEFSKERQDASAPPAKKHTPPPKPLPQKPEHTHTSSSTKTGLWSFSPDQK</sequence>
<gene>
    <name evidence="2" type="ORF">C0J50_17535</name>
</gene>
<evidence type="ECO:0000313" key="2">
    <source>
        <dbReference type="EMBL" id="KAI5622898.1"/>
    </source>
</evidence>
<proteinExistence type="predicted"/>
<feature type="non-terminal residue" evidence="2">
    <location>
        <position position="1"/>
    </location>
</feature>
<reference evidence="2" key="1">
    <citation type="submission" date="2018-07" db="EMBL/GenBank/DDBJ databases">
        <title>Comparative genomics of catfishes provides insights into carnivory and benthic adaptation.</title>
        <authorList>
            <person name="Zhang Y."/>
            <person name="Wang D."/>
            <person name="Peng Z."/>
            <person name="Zheng S."/>
            <person name="Shao F."/>
            <person name="Tao W."/>
        </authorList>
    </citation>
    <scope>NUCLEOTIDE SEQUENCE</scope>
    <source>
        <strain evidence="2">Chongqing</strain>
    </source>
</reference>
<feature type="region of interest" description="Disordered" evidence="1">
    <location>
        <begin position="79"/>
        <end position="153"/>
    </location>
</feature>
<dbReference type="EMBL" id="MU551609">
    <property type="protein sequence ID" value="KAI5622898.1"/>
    <property type="molecule type" value="Genomic_DNA"/>
</dbReference>
<protein>
    <submittedName>
        <fullName evidence="2">DNA repair protein XRCC1</fullName>
    </submittedName>
</protein>
<feature type="region of interest" description="Disordered" evidence="1">
    <location>
        <begin position="33"/>
        <end position="55"/>
    </location>
</feature>
<organism evidence="2 3">
    <name type="scientific">Silurus asotus</name>
    <name type="common">Amur catfish</name>
    <name type="synonym">Parasilurus asotus</name>
    <dbReference type="NCBI Taxonomy" id="30991"/>
    <lineage>
        <taxon>Eukaryota</taxon>
        <taxon>Metazoa</taxon>
        <taxon>Chordata</taxon>
        <taxon>Craniata</taxon>
        <taxon>Vertebrata</taxon>
        <taxon>Euteleostomi</taxon>
        <taxon>Actinopterygii</taxon>
        <taxon>Neopterygii</taxon>
        <taxon>Teleostei</taxon>
        <taxon>Ostariophysi</taxon>
        <taxon>Siluriformes</taxon>
        <taxon>Siluridae</taxon>
        <taxon>Silurus</taxon>
    </lineage>
</organism>
<dbReference type="Proteomes" id="UP001205998">
    <property type="component" value="Unassembled WGS sequence"/>
</dbReference>
<keyword evidence="3" id="KW-1185">Reference proteome</keyword>
<dbReference type="AlphaFoldDB" id="A0AAD5ATW0"/>
<name>A0AAD5ATW0_SILAS</name>
<evidence type="ECO:0000313" key="3">
    <source>
        <dbReference type="Proteomes" id="UP001205998"/>
    </source>
</evidence>
<feature type="compositionally biased region" description="Polar residues" evidence="1">
    <location>
        <begin position="137"/>
        <end position="153"/>
    </location>
</feature>
<feature type="compositionally biased region" description="Basic and acidic residues" evidence="1">
    <location>
        <begin position="102"/>
        <end position="112"/>
    </location>
</feature>